<dbReference type="InterPro" id="IPR011990">
    <property type="entry name" value="TPR-like_helical_dom_sf"/>
</dbReference>
<feature type="signal peptide" evidence="1">
    <location>
        <begin position="1"/>
        <end position="24"/>
    </location>
</feature>
<evidence type="ECO:0000313" key="3">
    <source>
        <dbReference type="Proteomes" id="UP000256686"/>
    </source>
</evidence>
<keyword evidence="1" id="KW-0732">Signal</keyword>
<dbReference type="AlphaFoldDB" id="A0A3D9CAL1"/>
<evidence type="ECO:0000313" key="2">
    <source>
        <dbReference type="EMBL" id="REC62910.1"/>
    </source>
</evidence>
<dbReference type="RefSeq" id="WP_115970398.1">
    <property type="nucleotide sequence ID" value="NZ_QNVT01000006.1"/>
</dbReference>
<accession>A0A3D9CAL1</accession>
<organism evidence="2 3">
    <name type="scientific">Chryseobacterium pennae</name>
    <dbReference type="NCBI Taxonomy" id="2258962"/>
    <lineage>
        <taxon>Bacteria</taxon>
        <taxon>Pseudomonadati</taxon>
        <taxon>Bacteroidota</taxon>
        <taxon>Flavobacteriia</taxon>
        <taxon>Flavobacteriales</taxon>
        <taxon>Weeksellaceae</taxon>
        <taxon>Chryseobacterium group</taxon>
        <taxon>Chryseobacterium</taxon>
    </lineage>
</organism>
<reference evidence="3" key="1">
    <citation type="submission" date="2018-06" db="EMBL/GenBank/DDBJ databases">
        <authorList>
            <person name="Lum Nde A."/>
            <person name="Hugo C."/>
        </authorList>
    </citation>
    <scope>NUCLEOTIDE SEQUENCE [LARGE SCALE GENOMIC DNA]</scope>
    <source>
        <strain evidence="3">1_F178</strain>
    </source>
</reference>
<sequence>MKKINKIKLILPLAALSLSVLSCSDYLDINESPNAGHIESVTPALVLPGAINELFMTEGSEPGGSRLSSMMTLGNVMMNSWATDVHNFGGIFGSEYTLGSVNSGFYSGIWGRIYLYAANLKLVEDYPNADHSQDNYVAIAKVVKAFYMQYIVDLYGDAPYKEAFLRSANTSPKYDDDKEIYKALIGELEAANALIDNNMPNKAAAATDPIFKGDMNKWKAFSNTIKLRMLLRMSNVTGEMATYRDQKLATLAGATFIKDTKTTDLLDITDNVLNNPGYSNGNNDKMNPFISSYRATSSGSSVQLYSNLTASEHLANCLNGNLMNSTESYYTKFNGIVDPRRFRMFSSVTYNGVAQVKGIRQGANSGQPGAPTDNKTLSKLGTGNFAGSTAVTTVGQLITAGNARGGMVMSIAESELLQAEAALRYPAIFSGAEDHFNNAIDASRKWLGADKVAVDAYKVAIASVPGLGLGAGTFNQKIEAIMTQKWLVLTNVNGAEMFIEYNRTGYPITPMAVTSTMPNRPYRLFYPSSEYATNSLNVPNLTTSQVFTKNAATPFWNQN</sequence>
<dbReference type="SUPFAM" id="SSF48452">
    <property type="entry name" value="TPR-like"/>
    <property type="match status" value="1"/>
</dbReference>
<gene>
    <name evidence="2" type="ORF">DRF65_08825</name>
</gene>
<dbReference type="EMBL" id="QNVT01000006">
    <property type="protein sequence ID" value="REC62910.1"/>
    <property type="molecule type" value="Genomic_DNA"/>
</dbReference>
<feature type="chain" id="PRO_5017722027" description="SusD/RagB family nutrient-binding outer membrane lipoprotein" evidence="1">
    <location>
        <begin position="25"/>
        <end position="559"/>
    </location>
</feature>
<evidence type="ECO:0008006" key="4">
    <source>
        <dbReference type="Google" id="ProtNLM"/>
    </source>
</evidence>
<dbReference type="PROSITE" id="PS51257">
    <property type="entry name" value="PROKAR_LIPOPROTEIN"/>
    <property type="match status" value="1"/>
</dbReference>
<evidence type="ECO:0000256" key="1">
    <source>
        <dbReference type="SAM" id="SignalP"/>
    </source>
</evidence>
<dbReference type="Pfam" id="PF12771">
    <property type="entry name" value="SusD-like_2"/>
    <property type="match status" value="1"/>
</dbReference>
<proteinExistence type="predicted"/>
<protein>
    <recommendedName>
        <fullName evidence="4">SusD/RagB family nutrient-binding outer membrane lipoprotein</fullName>
    </recommendedName>
</protein>
<comment type="caution">
    <text evidence="2">The sequence shown here is derived from an EMBL/GenBank/DDBJ whole genome shotgun (WGS) entry which is preliminary data.</text>
</comment>
<dbReference type="Gene3D" id="1.25.40.390">
    <property type="match status" value="1"/>
</dbReference>
<dbReference type="Proteomes" id="UP000256686">
    <property type="component" value="Unassembled WGS sequence"/>
</dbReference>
<keyword evidence="3" id="KW-1185">Reference proteome</keyword>
<name>A0A3D9CAL1_9FLAO</name>
<dbReference type="InterPro" id="IPR041662">
    <property type="entry name" value="SusD-like_2"/>
</dbReference>